<evidence type="ECO:0000313" key="8">
    <source>
        <dbReference type="Proteomes" id="UP001175000"/>
    </source>
</evidence>
<dbReference type="SUPFAM" id="SSF56112">
    <property type="entry name" value="Protein kinase-like (PK-like)"/>
    <property type="match status" value="1"/>
</dbReference>
<dbReference type="GO" id="GO:0004674">
    <property type="term" value="F:protein serine/threonine kinase activity"/>
    <property type="evidence" value="ECO:0007669"/>
    <property type="project" value="UniProtKB-KW"/>
</dbReference>
<proteinExistence type="predicted"/>
<dbReference type="Gene3D" id="1.10.510.10">
    <property type="entry name" value="Transferase(Phosphotransferase) domain 1"/>
    <property type="match status" value="1"/>
</dbReference>
<evidence type="ECO:0000313" key="7">
    <source>
        <dbReference type="EMBL" id="KAK0619201.1"/>
    </source>
</evidence>
<dbReference type="PROSITE" id="PS50011">
    <property type="entry name" value="PROTEIN_KINASE_DOM"/>
    <property type="match status" value="1"/>
</dbReference>
<evidence type="ECO:0000256" key="2">
    <source>
        <dbReference type="ARBA" id="ARBA00022679"/>
    </source>
</evidence>
<reference evidence="7" key="1">
    <citation type="submission" date="2023-06" db="EMBL/GenBank/DDBJ databases">
        <title>Genome-scale phylogeny and comparative genomics of the fungal order Sordariales.</title>
        <authorList>
            <consortium name="Lawrence Berkeley National Laboratory"/>
            <person name="Hensen N."/>
            <person name="Bonometti L."/>
            <person name="Westerberg I."/>
            <person name="Brannstrom I.O."/>
            <person name="Guillou S."/>
            <person name="Cros-Aarteil S."/>
            <person name="Calhoun S."/>
            <person name="Haridas S."/>
            <person name="Kuo A."/>
            <person name="Mondo S."/>
            <person name="Pangilinan J."/>
            <person name="Riley R."/>
            <person name="Labutti K."/>
            <person name="Andreopoulos B."/>
            <person name="Lipzen A."/>
            <person name="Chen C."/>
            <person name="Yanf M."/>
            <person name="Daum C."/>
            <person name="Ng V."/>
            <person name="Clum A."/>
            <person name="Steindorff A."/>
            <person name="Ohm R."/>
            <person name="Martin F."/>
            <person name="Silar P."/>
            <person name="Natvig D."/>
            <person name="Lalanne C."/>
            <person name="Gautier V."/>
            <person name="Ament-Velasquez S.L."/>
            <person name="Kruys A."/>
            <person name="Hutchinson M.I."/>
            <person name="Powell A.J."/>
            <person name="Barry K."/>
            <person name="Miller A.N."/>
            <person name="Grigoriev I.V."/>
            <person name="Debuchy R."/>
            <person name="Gladieux P."/>
            <person name="Thoren M.H."/>
            <person name="Johannesson H."/>
        </authorList>
    </citation>
    <scope>NUCLEOTIDE SEQUENCE</scope>
    <source>
        <strain evidence="7">CBS 606.72</strain>
    </source>
</reference>
<dbReference type="GO" id="GO:0005524">
    <property type="term" value="F:ATP binding"/>
    <property type="evidence" value="ECO:0007669"/>
    <property type="project" value="UniProtKB-KW"/>
</dbReference>
<protein>
    <submittedName>
        <fullName evidence="7">Kinase-like domain-containing protein</fullName>
    </submittedName>
</protein>
<evidence type="ECO:0000256" key="3">
    <source>
        <dbReference type="ARBA" id="ARBA00022741"/>
    </source>
</evidence>
<feature type="domain" description="Protein kinase" evidence="6">
    <location>
        <begin position="1"/>
        <end position="222"/>
    </location>
</feature>
<keyword evidence="8" id="KW-1185">Reference proteome</keyword>
<dbReference type="PANTHER" id="PTHR24351">
    <property type="entry name" value="RIBOSOMAL PROTEIN S6 KINASE"/>
    <property type="match status" value="1"/>
</dbReference>
<evidence type="ECO:0000256" key="4">
    <source>
        <dbReference type="ARBA" id="ARBA00022777"/>
    </source>
</evidence>
<dbReference type="EMBL" id="JAULSU010000004">
    <property type="protein sequence ID" value="KAK0619201.1"/>
    <property type="molecule type" value="Genomic_DNA"/>
</dbReference>
<keyword evidence="4 7" id="KW-0418">Kinase</keyword>
<dbReference type="InterPro" id="IPR000719">
    <property type="entry name" value="Prot_kinase_dom"/>
</dbReference>
<keyword evidence="5" id="KW-0067">ATP-binding</keyword>
<keyword evidence="1" id="KW-0723">Serine/threonine-protein kinase</keyword>
<dbReference type="Pfam" id="PF00069">
    <property type="entry name" value="Pkinase"/>
    <property type="match status" value="1"/>
</dbReference>
<dbReference type="AlphaFoldDB" id="A0AA39WPL5"/>
<accession>A0AA39WPL5</accession>
<name>A0AA39WPL5_9PEZI</name>
<dbReference type="Proteomes" id="UP001175000">
    <property type="component" value="Unassembled WGS sequence"/>
</dbReference>
<dbReference type="InterPro" id="IPR011009">
    <property type="entry name" value="Kinase-like_dom_sf"/>
</dbReference>
<gene>
    <name evidence="7" type="ORF">B0T14DRAFT_566088</name>
</gene>
<comment type="caution">
    <text evidence="7">The sequence shown here is derived from an EMBL/GenBank/DDBJ whole genome shotgun (WGS) entry which is preliminary data.</text>
</comment>
<keyword evidence="2" id="KW-0808">Transferase</keyword>
<organism evidence="7 8">
    <name type="scientific">Immersiella caudata</name>
    <dbReference type="NCBI Taxonomy" id="314043"/>
    <lineage>
        <taxon>Eukaryota</taxon>
        <taxon>Fungi</taxon>
        <taxon>Dikarya</taxon>
        <taxon>Ascomycota</taxon>
        <taxon>Pezizomycotina</taxon>
        <taxon>Sordariomycetes</taxon>
        <taxon>Sordariomycetidae</taxon>
        <taxon>Sordariales</taxon>
        <taxon>Lasiosphaeriaceae</taxon>
        <taxon>Immersiella</taxon>
    </lineage>
</organism>
<evidence type="ECO:0000259" key="6">
    <source>
        <dbReference type="PROSITE" id="PS50011"/>
    </source>
</evidence>
<evidence type="ECO:0000256" key="5">
    <source>
        <dbReference type="ARBA" id="ARBA00022840"/>
    </source>
</evidence>
<evidence type="ECO:0000256" key="1">
    <source>
        <dbReference type="ARBA" id="ARBA00022527"/>
    </source>
</evidence>
<keyword evidence="3" id="KW-0547">Nucleotide-binding</keyword>
<sequence length="222" mass="24625">MGEEIWKRQRFLGRGGFGGVWLEKCVSGLGHKTGYLRAIKEIPNLAGVDFTRELEALATFSSGYNILVAQNTPAHGDEPDHPMWWIKISDFGQSKRAIEGVTSLHTGVGTPGDPAPELMGIFSTDNLELSRDRTRPSYTTAVDIWSLGTIIFRMIKGKTPFPEPIQLAHYVTLRGAFPVPLSKPAHRKIASTLSATQWRHHPAHYLPHLRCYPTLGPNTSQS</sequence>
<dbReference type="SMART" id="SM00220">
    <property type="entry name" value="S_TKc"/>
    <property type="match status" value="1"/>
</dbReference>